<reference evidence="1 2" key="1">
    <citation type="submission" date="2021-06" db="EMBL/GenBank/DDBJ databases">
        <title>Microbial metabolic specificity influences pelagic lipid remineralization.</title>
        <authorList>
            <person name="Behrendt L."/>
            <person name="Hunter J.E."/>
            <person name="Alcolombri U."/>
            <person name="Smriga S."/>
            <person name="Mincer T."/>
            <person name="Lowenstein D.P."/>
            <person name="Peaudecerf F.J."/>
            <person name="Fernandez V.I."/>
            <person name="Fredricks H."/>
            <person name="Almblad H."/>
            <person name="Harrison J.J."/>
            <person name="Stocker R."/>
            <person name="Van Mooy B.A.S."/>
        </authorList>
    </citation>
    <scope>NUCLEOTIDE SEQUENCE [LARGE SCALE GENOMIC DNA]</scope>
    <source>
        <strain evidence="1 2">HP15-B</strain>
    </source>
</reference>
<protein>
    <submittedName>
        <fullName evidence="1">Uncharacterized protein</fullName>
    </submittedName>
</protein>
<dbReference type="RefSeq" id="WP_014575713.1">
    <property type="nucleotide sequence ID" value="NZ_CP076686.1"/>
</dbReference>
<gene>
    <name evidence="1" type="ORF">KQ249_04530</name>
</gene>
<dbReference type="EMBL" id="CP076686">
    <property type="protein sequence ID" value="QWV13894.1"/>
    <property type="molecule type" value="Genomic_DNA"/>
</dbReference>
<keyword evidence="2" id="KW-1185">Reference proteome</keyword>
<proteinExistence type="predicted"/>
<name>A0ABX8IN67_9GAMM</name>
<accession>A0ABX8IN67</accession>
<sequence>MRRWEKNFEKYLVHESLEHLTHWLDVDSTKPEQDCKDSGLFTFAR</sequence>
<evidence type="ECO:0000313" key="2">
    <source>
        <dbReference type="Proteomes" id="UP000683442"/>
    </source>
</evidence>
<dbReference type="Proteomes" id="UP000683442">
    <property type="component" value="Chromosome"/>
</dbReference>
<dbReference type="GeneID" id="78558685"/>
<organism evidence="1 2">
    <name type="scientific">Marinobacter adhaerens</name>
    <dbReference type="NCBI Taxonomy" id="1033846"/>
    <lineage>
        <taxon>Bacteria</taxon>
        <taxon>Pseudomonadati</taxon>
        <taxon>Pseudomonadota</taxon>
        <taxon>Gammaproteobacteria</taxon>
        <taxon>Pseudomonadales</taxon>
        <taxon>Marinobacteraceae</taxon>
        <taxon>Marinobacter</taxon>
    </lineage>
</organism>
<evidence type="ECO:0000313" key="1">
    <source>
        <dbReference type="EMBL" id="QWV13894.1"/>
    </source>
</evidence>